<feature type="compositionally biased region" description="Basic and acidic residues" evidence="1">
    <location>
        <begin position="807"/>
        <end position="829"/>
    </location>
</feature>
<dbReference type="Proteomes" id="UP000265515">
    <property type="component" value="Unassembled WGS sequence"/>
</dbReference>
<dbReference type="PROSITE" id="PS50994">
    <property type="entry name" value="INTEGRASE"/>
    <property type="match status" value="1"/>
</dbReference>
<dbReference type="OrthoDB" id="2013610at2759"/>
<dbReference type="Gene3D" id="3.30.70.270">
    <property type="match status" value="2"/>
</dbReference>
<dbReference type="PANTHER" id="PTHR37984:SF5">
    <property type="entry name" value="PROTEIN NYNRIN-LIKE"/>
    <property type="match status" value="1"/>
</dbReference>
<keyword evidence="4" id="KW-1185">Reference proteome</keyword>
<feature type="domain" description="Integrase catalytic" evidence="2">
    <location>
        <begin position="420"/>
        <end position="586"/>
    </location>
</feature>
<dbReference type="InterPro" id="IPR036397">
    <property type="entry name" value="RNaseH_sf"/>
</dbReference>
<organism evidence="3 4">
    <name type="scientific">Chara braunii</name>
    <name type="common">Braun's stonewort</name>
    <dbReference type="NCBI Taxonomy" id="69332"/>
    <lineage>
        <taxon>Eukaryota</taxon>
        <taxon>Viridiplantae</taxon>
        <taxon>Streptophyta</taxon>
        <taxon>Charophyceae</taxon>
        <taxon>Charales</taxon>
        <taxon>Characeae</taxon>
        <taxon>Chara</taxon>
    </lineage>
</organism>
<dbReference type="InterPro" id="IPR043128">
    <property type="entry name" value="Rev_trsase/Diguanyl_cyclase"/>
</dbReference>
<dbReference type="InterPro" id="IPR050951">
    <property type="entry name" value="Retrovirus_Pol_polyprotein"/>
</dbReference>
<dbReference type="Pfam" id="PF00078">
    <property type="entry name" value="RVT_1"/>
    <property type="match status" value="1"/>
</dbReference>
<dbReference type="EMBL" id="BFEA01000535">
    <property type="protein sequence ID" value="GBG85804.1"/>
    <property type="molecule type" value="Genomic_DNA"/>
</dbReference>
<dbReference type="GO" id="GO:0015074">
    <property type="term" value="P:DNA integration"/>
    <property type="evidence" value="ECO:0007669"/>
    <property type="project" value="InterPro"/>
</dbReference>
<evidence type="ECO:0000313" key="3">
    <source>
        <dbReference type="EMBL" id="GBG85804.1"/>
    </source>
</evidence>
<reference evidence="3 4" key="1">
    <citation type="journal article" date="2018" name="Cell">
        <title>The Chara Genome: Secondary Complexity and Implications for Plant Terrestrialization.</title>
        <authorList>
            <person name="Nishiyama T."/>
            <person name="Sakayama H."/>
            <person name="Vries J.D."/>
            <person name="Buschmann H."/>
            <person name="Saint-Marcoux D."/>
            <person name="Ullrich K.K."/>
            <person name="Haas F.B."/>
            <person name="Vanderstraeten L."/>
            <person name="Becker D."/>
            <person name="Lang D."/>
            <person name="Vosolsobe S."/>
            <person name="Rombauts S."/>
            <person name="Wilhelmsson P.K.I."/>
            <person name="Janitza P."/>
            <person name="Kern R."/>
            <person name="Heyl A."/>
            <person name="Rumpler F."/>
            <person name="Villalobos L.I.A.C."/>
            <person name="Clay J.M."/>
            <person name="Skokan R."/>
            <person name="Toyoda A."/>
            <person name="Suzuki Y."/>
            <person name="Kagoshima H."/>
            <person name="Schijlen E."/>
            <person name="Tajeshwar N."/>
            <person name="Catarino B."/>
            <person name="Hetherington A.J."/>
            <person name="Saltykova A."/>
            <person name="Bonnot C."/>
            <person name="Breuninger H."/>
            <person name="Symeonidi A."/>
            <person name="Radhakrishnan G.V."/>
            <person name="Van Nieuwerburgh F."/>
            <person name="Deforce D."/>
            <person name="Chang C."/>
            <person name="Karol K.G."/>
            <person name="Hedrich R."/>
            <person name="Ulvskov P."/>
            <person name="Glockner G."/>
            <person name="Delwiche C.F."/>
            <person name="Petrasek J."/>
            <person name="Van de Peer Y."/>
            <person name="Friml J."/>
            <person name="Beilby M."/>
            <person name="Dolan L."/>
            <person name="Kohara Y."/>
            <person name="Sugano S."/>
            <person name="Fujiyama A."/>
            <person name="Delaux P.-M."/>
            <person name="Quint M."/>
            <person name="TheiBen G."/>
            <person name="Hagemann M."/>
            <person name="Harholt J."/>
            <person name="Dunand C."/>
            <person name="Zachgo S."/>
            <person name="Langdale J."/>
            <person name="Maumus F."/>
            <person name="Straeten D.V.D."/>
            <person name="Gould S.B."/>
            <person name="Rensing S.A."/>
        </authorList>
    </citation>
    <scope>NUCLEOTIDE SEQUENCE [LARGE SCALE GENOMIC DNA]</scope>
    <source>
        <strain evidence="3 4">S276</strain>
    </source>
</reference>
<feature type="compositionally biased region" description="Acidic residues" evidence="1">
    <location>
        <begin position="1039"/>
        <end position="1054"/>
    </location>
</feature>
<dbReference type="SUPFAM" id="SSF56672">
    <property type="entry name" value="DNA/RNA polymerases"/>
    <property type="match status" value="1"/>
</dbReference>
<accession>A0A388LTZ9</accession>
<comment type="caution">
    <text evidence="3">The sequence shown here is derived from an EMBL/GenBank/DDBJ whole genome shotgun (WGS) entry which is preliminary data.</text>
</comment>
<dbReference type="CDD" id="cd01647">
    <property type="entry name" value="RT_LTR"/>
    <property type="match status" value="1"/>
</dbReference>
<proteinExistence type="predicted"/>
<name>A0A388LTZ9_CHABU</name>
<feature type="region of interest" description="Disordered" evidence="1">
    <location>
        <begin position="1035"/>
        <end position="1057"/>
    </location>
</feature>
<dbReference type="GO" id="GO:0003676">
    <property type="term" value="F:nucleic acid binding"/>
    <property type="evidence" value="ECO:0007669"/>
    <property type="project" value="InterPro"/>
</dbReference>
<sequence length="1147" mass="130386">MSDREDTREDDRILRSARRPIAHLALGPEGDRYLFRQRRERLQQQRRVRAVEASRALVSEAAASEAMATSAQQTTEASSSGSVGSTVAQTQSQSAGIMASQPLVLTTEKVAIQRAAAREAQLQQALGEIKVEKERMIRRRVRMQRREADVSELEGMNPAEMDDDVRTIRSVLLSVVKMQNHQTDILQDIQQSLAVLVGRMQASPSPSGPGMFVVRTLDVIVFDYMHILCNAPGTFQHAMNRIFHDYLDKFVIVYLDDILIFSKTVEEHVAHLDKVLSLLRQHKFKINGEKCEFGRTRVLYLGHEISVEGLKPDDAKVASIRDWPSPQSVIEMRSFLGMTSYYRNFMKNYSIVAAPLIDLTRIDTPCEWTERCETAFRHLKHELTHYEVVKLSDPDKPCIVCQRDKPRTQAPLGLLKPLPIPERPGESLSMDFMDTLVTRKSGMRYIYVIVDRFSKFARLVAMPVTTKTEYVIKMFKENWVRDFGLPKSIVSDRDVRFTSELWRAAAAEQGTQLQMTLGNHPEANGQAEQMNRVAQHLLRHYIKPNQEEVMPKDQLLMDCTFKGWKPRRLRGGVEMLIPTKNEWRGTTCDYVGFQVAPDLLYLWIERIWNPIREEEGWDDIVEGKVESVGTIVLSEKGWHLFCTTLAAGHDPMWLMVNAEARTRKEGERFANEVWDEVAASRPFFCADVVSLEKVSGSAYTRIEYRAEFSGLATISRSNGLFGYRPRHLKFYWSWAPMREEGVTVDVCLSYSKSEGQARLRINVYGGKEQEMREDAKIQGVVTEARSRAERRCRRDGVTATFRVTVTYHEEETSTSTTEREQQELDRDSEAESEASEDLTQSWHGLEQWRREHPPAESLKEEIFGPRGERANWNSPGGMQRAVIILNDLEIAAVEAEPVADIVWDQPPGRGAQLNCIIESDGRDRVNATTRLGTAGRRVICDTMMEEVAGSTAVQAEPEIAEPEKVYEKPREEEPMDKVTTTKEKFRYQIPILTTSEIDDTLSKLLGIMVSVSFQTMLQASPRLLKGLRQLLTRQRVEVDENPESQEEEKEEETPQEVANLQRIPGDLEDLEKVFADIRLSLLDREGGEVMRAPPGTKLSFHALPIGKLKVQIGTHHTNALVDGGAKITLIRRDFATCTGCVVNMEVI</sequence>
<dbReference type="SUPFAM" id="SSF53098">
    <property type="entry name" value="Ribonuclease H-like"/>
    <property type="match status" value="1"/>
</dbReference>
<dbReference type="InterPro" id="IPR000477">
    <property type="entry name" value="RT_dom"/>
</dbReference>
<dbReference type="Gene3D" id="3.30.420.10">
    <property type="entry name" value="Ribonuclease H-like superfamily/Ribonuclease H"/>
    <property type="match status" value="1"/>
</dbReference>
<dbReference type="InterPro" id="IPR043502">
    <property type="entry name" value="DNA/RNA_pol_sf"/>
</dbReference>
<evidence type="ECO:0000259" key="2">
    <source>
        <dbReference type="PROSITE" id="PS50994"/>
    </source>
</evidence>
<dbReference type="Pfam" id="PF00665">
    <property type="entry name" value="rve"/>
    <property type="match status" value="1"/>
</dbReference>
<feature type="region of interest" description="Disordered" evidence="1">
    <location>
        <begin position="847"/>
        <end position="866"/>
    </location>
</feature>
<protein>
    <recommendedName>
        <fullName evidence="2">Integrase catalytic domain-containing protein</fullName>
    </recommendedName>
</protein>
<evidence type="ECO:0000313" key="4">
    <source>
        <dbReference type="Proteomes" id="UP000265515"/>
    </source>
</evidence>
<dbReference type="PANTHER" id="PTHR37984">
    <property type="entry name" value="PROTEIN CBG26694"/>
    <property type="match status" value="1"/>
</dbReference>
<feature type="region of interest" description="Disordered" evidence="1">
    <location>
        <begin position="805"/>
        <end position="842"/>
    </location>
</feature>
<dbReference type="AlphaFoldDB" id="A0A388LTZ9"/>
<dbReference type="InterPro" id="IPR001584">
    <property type="entry name" value="Integrase_cat-core"/>
</dbReference>
<dbReference type="FunFam" id="3.30.70.270:FF:000003">
    <property type="entry name" value="Transposon Ty3-G Gag-Pol polyprotein"/>
    <property type="match status" value="1"/>
</dbReference>
<dbReference type="Gramene" id="GBG85804">
    <property type="protein sequence ID" value="GBG85804"/>
    <property type="gene ID" value="CBR_g40613"/>
</dbReference>
<dbReference type="FunFam" id="3.30.70.270:FF:000020">
    <property type="entry name" value="Transposon Tf2-6 polyprotein-like Protein"/>
    <property type="match status" value="1"/>
</dbReference>
<dbReference type="InterPro" id="IPR012337">
    <property type="entry name" value="RNaseH-like_sf"/>
</dbReference>
<evidence type="ECO:0000256" key="1">
    <source>
        <dbReference type="SAM" id="MobiDB-lite"/>
    </source>
</evidence>
<gene>
    <name evidence="3" type="ORF">CBR_g40613</name>
</gene>